<keyword evidence="2" id="KW-1185">Reference proteome</keyword>
<dbReference type="EMBL" id="FNNZ01000005">
    <property type="protein sequence ID" value="SDW54481.1"/>
    <property type="molecule type" value="Genomic_DNA"/>
</dbReference>
<evidence type="ECO:0000313" key="1">
    <source>
        <dbReference type="EMBL" id="SDW54481.1"/>
    </source>
</evidence>
<proteinExistence type="predicted"/>
<sequence>MASRRTAAAADQRVREGVVFERGHRLRLRGAKEVLARKAAESRLSRPQKTVWSKRTVVKGLLESAGSRCFPA</sequence>
<evidence type="ECO:0000313" key="2">
    <source>
        <dbReference type="Proteomes" id="UP000198816"/>
    </source>
</evidence>
<accession>A0A1H2UEA1</accession>
<protein>
    <submittedName>
        <fullName evidence="1">Uncharacterized protein</fullName>
    </submittedName>
</protein>
<name>A0A1H2UEA1_THIRO</name>
<reference evidence="2" key="1">
    <citation type="submission" date="2016-10" db="EMBL/GenBank/DDBJ databases">
        <authorList>
            <person name="Varghese N."/>
            <person name="Submissions S."/>
        </authorList>
    </citation>
    <scope>NUCLEOTIDE SEQUENCE [LARGE SCALE GENOMIC DNA]</scope>
    <source>
        <strain evidence="2">DSM 217</strain>
    </source>
</reference>
<gene>
    <name evidence="1" type="ORF">SAMN05421783_10577</name>
</gene>
<dbReference type="Proteomes" id="UP000198816">
    <property type="component" value="Unassembled WGS sequence"/>
</dbReference>
<dbReference type="AlphaFoldDB" id="A0A1H2UEA1"/>
<organism evidence="1 2">
    <name type="scientific">Thiocapsa roseopersicina</name>
    <dbReference type="NCBI Taxonomy" id="1058"/>
    <lineage>
        <taxon>Bacteria</taxon>
        <taxon>Pseudomonadati</taxon>
        <taxon>Pseudomonadota</taxon>
        <taxon>Gammaproteobacteria</taxon>
        <taxon>Chromatiales</taxon>
        <taxon>Chromatiaceae</taxon>
        <taxon>Thiocapsa</taxon>
    </lineage>
</organism>